<dbReference type="AlphaFoldDB" id="A0A0R1NWR7"/>
<accession>A0A0R1NWR7</accession>
<dbReference type="Proteomes" id="UP000051439">
    <property type="component" value="Unassembled WGS sequence"/>
</dbReference>
<dbReference type="PANTHER" id="PTHR43415">
    <property type="entry name" value="SPERMIDINE N(1)-ACETYLTRANSFERASE"/>
    <property type="match status" value="1"/>
</dbReference>
<sequence length="196" mass="23011">MAMLCLKEIRGAFMTTNHIKIRPLRPDELETFWQLAFSNPNAEWTKWNGPYFHDKLPSKRAFTTIIGPNDWLGNDYRWVITFNGNLVGALFAYFDDGALKRWLDIGITIYNDHLWGNHIGQTALQQWLNHLFSDVTKLPHIGFTTWSGNKRMMALGDQVGMTLEGRIRQVRYWQGHYYDSVKYGILRSEWEKLVKQ</sequence>
<dbReference type="GO" id="GO:0016747">
    <property type="term" value="F:acyltransferase activity, transferring groups other than amino-acyl groups"/>
    <property type="evidence" value="ECO:0007669"/>
    <property type="project" value="InterPro"/>
</dbReference>
<evidence type="ECO:0000313" key="2">
    <source>
        <dbReference type="EMBL" id="KRL22042.1"/>
    </source>
</evidence>
<dbReference type="Gene3D" id="3.40.630.30">
    <property type="match status" value="1"/>
</dbReference>
<evidence type="ECO:0000313" key="3">
    <source>
        <dbReference type="Proteomes" id="UP000051439"/>
    </source>
</evidence>
<dbReference type="InterPro" id="IPR000182">
    <property type="entry name" value="GNAT_dom"/>
</dbReference>
<dbReference type="PROSITE" id="PS51186">
    <property type="entry name" value="GNAT"/>
    <property type="match status" value="1"/>
</dbReference>
<name>A0A0R1NWR7_9LACO</name>
<evidence type="ECO:0000259" key="1">
    <source>
        <dbReference type="PROSITE" id="PS51186"/>
    </source>
</evidence>
<comment type="caution">
    <text evidence="2">The sequence shown here is derived from an EMBL/GenBank/DDBJ whole genome shotgun (WGS) entry which is preliminary data.</text>
</comment>
<keyword evidence="3" id="KW-1185">Reference proteome</keyword>
<dbReference type="InterPro" id="IPR016181">
    <property type="entry name" value="Acyl_CoA_acyltransferase"/>
</dbReference>
<dbReference type="EMBL" id="AZEB01000010">
    <property type="protein sequence ID" value="KRL22042.1"/>
    <property type="molecule type" value="Genomic_DNA"/>
</dbReference>
<proteinExistence type="predicted"/>
<keyword evidence="2" id="KW-0808">Transferase</keyword>
<reference evidence="2 3" key="1">
    <citation type="journal article" date="2015" name="Genome Announc.">
        <title>Expanding the biotechnology potential of lactobacilli through comparative genomics of 213 strains and associated genera.</title>
        <authorList>
            <person name="Sun Z."/>
            <person name="Harris H.M."/>
            <person name="McCann A."/>
            <person name="Guo C."/>
            <person name="Argimon S."/>
            <person name="Zhang W."/>
            <person name="Yang X."/>
            <person name="Jeffery I.B."/>
            <person name="Cooney J.C."/>
            <person name="Kagawa T.F."/>
            <person name="Liu W."/>
            <person name="Song Y."/>
            <person name="Salvetti E."/>
            <person name="Wrobel A."/>
            <person name="Rasinkangas P."/>
            <person name="Parkhill J."/>
            <person name="Rea M.C."/>
            <person name="O'Sullivan O."/>
            <person name="Ritari J."/>
            <person name="Douillard F.P."/>
            <person name="Paul Ross R."/>
            <person name="Yang R."/>
            <person name="Briner A.E."/>
            <person name="Felis G.E."/>
            <person name="de Vos W.M."/>
            <person name="Barrangou R."/>
            <person name="Klaenhammer T.R."/>
            <person name="Caufield P.W."/>
            <person name="Cui Y."/>
            <person name="Zhang H."/>
            <person name="O'Toole P.W."/>
        </authorList>
    </citation>
    <scope>NUCLEOTIDE SEQUENCE [LARGE SCALE GENOMIC DNA]</scope>
    <source>
        <strain evidence="2 3">DSM 19906</strain>
    </source>
</reference>
<feature type="domain" description="N-acetyltransferase" evidence="1">
    <location>
        <begin position="19"/>
        <end position="184"/>
    </location>
</feature>
<dbReference type="SUPFAM" id="SSF55729">
    <property type="entry name" value="Acyl-CoA N-acyltransferases (Nat)"/>
    <property type="match status" value="1"/>
</dbReference>
<organism evidence="2 3">
    <name type="scientific">Lentilactobacillus kisonensis DSM 19906 = JCM 15041</name>
    <dbReference type="NCBI Taxonomy" id="1423766"/>
    <lineage>
        <taxon>Bacteria</taxon>
        <taxon>Bacillati</taxon>
        <taxon>Bacillota</taxon>
        <taxon>Bacilli</taxon>
        <taxon>Lactobacillales</taxon>
        <taxon>Lactobacillaceae</taxon>
        <taxon>Lentilactobacillus</taxon>
    </lineage>
</organism>
<protein>
    <submittedName>
        <fullName evidence="2">Acetyltransferase, GNAT family</fullName>
    </submittedName>
</protein>
<dbReference type="PANTHER" id="PTHR43415:SF4">
    <property type="entry name" value="N-ACETYLTRANSFERASE DOMAIN-CONTAINING PROTEIN"/>
    <property type="match status" value="1"/>
</dbReference>
<dbReference type="PATRIC" id="fig|1423766.4.peg.338"/>
<gene>
    <name evidence="2" type="ORF">FC98_GL000339</name>
</gene>
<dbReference type="Pfam" id="PF13302">
    <property type="entry name" value="Acetyltransf_3"/>
    <property type="match status" value="1"/>
</dbReference>